<dbReference type="Pfam" id="PF24601">
    <property type="entry name" value="TPR_DOP1"/>
    <property type="match status" value="1"/>
</dbReference>
<evidence type="ECO:0000313" key="3">
    <source>
        <dbReference type="Proteomes" id="UP000887577"/>
    </source>
</evidence>
<reference evidence="4" key="1">
    <citation type="submission" date="2022-11" db="UniProtKB">
        <authorList>
            <consortium name="WormBaseParasite"/>
        </authorList>
    </citation>
    <scope>IDENTIFICATION</scope>
</reference>
<evidence type="ECO:0000256" key="1">
    <source>
        <dbReference type="SAM" id="MobiDB-lite"/>
    </source>
</evidence>
<dbReference type="WBParaSite" id="PSU_v2.g6256.t1">
    <property type="protein sequence ID" value="PSU_v2.g6256.t1"/>
    <property type="gene ID" value="PSU_v2.g6256"/>
</dbReference>
<proteinExistence type="predicted"/>
<evidence type="ECO:0000313" key="4">
    <source>
        <dbReference type="WBParaSite" id="PSU_v2.g6256.t1"/>
    </source>
</evidence>
<feature type="region of interest" description="Disordered" evidence="1">
    <location>
        <begin position="243"/>
        <end position="269"/>
    </location>
</feature>
<dbReference type="GO" id="GO:0005802">
    <property type="term" value="C:trans-Golgi network"/>
    <property type="evidence" value="ECO:0007669"/>
    <property type="project" value="TreeGrafter"/>
</dbReference>
<keyword evidence="3" id="KW-1185">Reference proteome</keyword>
<dbReference type="PANTHER" id="PTHR14042:SF24">
    <property type="entry name" value="PROTEIN DOPEY-1 HOMOLOG"/>
    <property type="match status" value="1"/>
</dbReference>
<dbReference type="Proteomes" id="UP000887577">
    <property type="component" value="Unplaced"/>
</dbReference>
<dbReference type="PANTHER" id="PTHR14042">
    <property type="entry name" value="DOPEY-RELATED"/>
    <property type="match status" value="1"/>
</dbReference>
<dbReference type="InterPro" id="IPR040314">
    <property type="entry name" value="DOP1"/>
</dbReference>
<dbReference type="InterPro" id="IPR056459">
    <property type="entry name" value="TPR_DOP1"/>
</dbReference>
<evidence type="ECO:0000259" key="2">
    <source>
        <dbReference type="Pfam" id="PF24601"/>
    </source>
</evidence>
<organism evidence="3 4">
    <name type="scientific">Panagrolaimus superbus</name>
    <dbReference type="NCBI Taxonomy" id="310955"/>
    <lineage>
        <taxon>Eukaryota</taxon>
        <taxon>Metazoa</taxon>
        <taxon>Ecdysozoa</taxon>
        <taxon>Nematoda</taxon>
        <taxon>Chromadorea</taxon>
        <taxon>Rhabditida</taxon>
        <taxon>Tylenchina</taxon>
        <taxon>Panagrolaimomorpha</taxon>
        <taxon>Panagrolaimoidea</taxon>
        <taxon>Panagrolaimidae</taxon>
        <taxon>Panagrolaimus</taxon>
    </lineage>
</organism>
<feature type="domain" description="DOP1-like TPR" evidence="2">
    <location>
        <begin position="17"/>
        <end position="213"/>
    </location>
</feature>
<dbReference type="AlphaFoldDB" id="A0A914Z2F6"/>
<dbReference type="GO" id="GO:0005829">
    <property type="term" value="C:cytosol"/>
    <property type="evidence" value="ECO:0007669"/>
    <property type="project" value="GOC"/>
</dbReference>
<feature type="compositionally biased region" description="Low complexity" evidence="1">
    <location>
        <begin position="256"/>
        <end position="269"/>
    </location>
</feature>
<name>A0A914Z2F6_9BILA</name>
<accession>A0A914Z2F6</accession>
<dbReference type="GO" id="GO:0005768">
    <property type="term" value="C:endosome"/>
    <property type="evidence" value="ECO:0007669"/>
    <property type="project" value="TreeGrafter"/>
</dbReference>
<sequence length="341" mass="37384">MYFRISVSADIAEFNTRASRNNFDDTSFAYHRALLDFASIVISLEYQMNVGLHIYNEQNKLPMNVDKSSFVVNQLNYNTPQSRATLRDPRVLVVELKLFISVIVNALQKLPGRHELWLQFLVNILPFLEKALPTICIHVVDQLCRNIDTCVNYAYGYTGATTFDNASIAEESLILHSPRRRASLTSNAEVYPENYSLIALEALTTIMHYCMLETPSISSSSTMGGVITISSAASTSIITPAGGSPTHSVNGFPGPSTNTSQNSATNTSSGSGAVVSAINMIPGTKGATEMIGNLFNKVFTSNEQSGSITSSVSKYDQRSAADIWRQARNEILRKLPQFLGM</sequence>
<protein>
    <recommendedName>
        <fullName evidence="2">DOP1-like TPR domain-containing protein</fullName>
    </recommendedName>
</protein>
<dbReference type="GO" id="GO:0006895">
    <property type="term" value="P:Golgi to endosome transport"/>
    <property type="evidence" value="ECO:0007669"/>
    <property type="project" value="InterPro"/>
</dbReference>